<evidence type="ECO:0000256" key="13">
    <source>
        <dbReference type="ARBA" id="ARBA00023136"/>
    </source>
</evidence>
<dbReference type="InterPro" id="IPR036396">
    <property type="entry name" value="Cyt_P450_sf"/>
</dbReference>
<evidence type="ECO:0000256" key="10">
    <source>
        <dbReference type="ARBA" id="ARBA00023002"/>
    </source>
</evidence>
<keyword evidence="16" id="KW-1133">Transmembrane helix</keyword>
<evidence type="ECO:0000256" key="15">
    <source>
        <dbReference type="RuleBase" id="RU000461"/>
    </source>
</evidence>
<dbReference type="GO" id="GO:0004497">
    <property type="term" value="F:monooxygenase activity"/>
    <property type="evidence" value="ECO:0007669"/>
    <property type="project" value="UniProtKB-KW"/>
</dbReference>
<comment type="subcellular location">
    <subcellularLocation>
        <location evidence="4">Endoplasmic reticulum membrane</location>
        <topology evidence="4">Peripheral membrane protein</topology>
    </subcellularLocation>
    <subcellularLocation>
        <location evidence="3">Microsome membrane</location>
        <topology evidence="3">Peripheral membrane protein</topology>
    </subcellularLocation>
</comment>
<proteinExistence type="inferred from homology"/>
<evidence type="ECO:0000256" key="2">
    <source>
        <dbReference type="ARBA" id="ARBA00003690"/>
    </source>
</evidence>
<dbReference type="PRINTS" id="PR00463">
    <property type="entry name" value="EP450I"/>
</dbReference>
<dbReference type="InterPro" id="IPR002401">
    <property type="entry name" value="Cyt_P450_E_grp-I"/>
</dbReference>
<evidence type="ECO:0000256" key="7">
    <source>
        <dbReference type="ARBA" id="ARBA00022723"/>
    </source>
</evidence>
<dbReference type="InterPro" id="IPR001128">
    <property type="entry name" value="Cyt_P450"/>
</dbReference>
<dbReference type="AlphaFoldDB" id="A0AA38ITJ1"/>
<evidence type="ECO:0000313" key="17">
    <source>
        <dbReference type="EMBL" id="KAJ3660056.1"/>
    </source>
</evidence>
<evidence type="ECO:0000256" key="6">
    <source>
        <dbReference type="ARBA" id="ARBA00022617"/>
    </source>
</evidence>
<keyword evidence="8" id="KW-0256">Endoplasmic reticulum</keyword>
<evidence type="ECO:0000256" key="16">
    <source>
        <dbReference type="SAM" id="Phobius"/>
    </source>
</evidence>
<evidence type="ECO:0000256" key="5">
    <source>
        <dbReference type="ARBA" id="ARBA00010617"/>
    </source>
</evidence>
<keyword evidence="11 14" id="KW-0408">Iron</keyword>
<feature type="transmembrane region" description="Helical" evidence="16">
    <location>
        <begin position="39"/>
        <end position="61"/>
    </location>
</feature>
<keyword evidence="6 14" id="KW-0349">Heme</keyword>
<feature type="transmembrane region" description="Helical" evidence="16">
    <location>
        <begin position="12"/>
        <end position="33"/>
    </location>
</feature>
<evidence type="ECO:0000313" key="18">
    <source>
        <dbReference type="Proteomes" id="UP001168821"/>
    </source>
</evidence>
<dbReference type="InterPro" id="IPR017972">
    <property type="entry name" value="Cyt_P450_CS"/>
</dbReference>
<comment type="similarity">
    <text evidence="5 15">Belongs to the cytochrome P450 family.</text>
</comment>
<comment type="caution">
    <text evidence="17">The sequence shown here is derived from an EMBL/GenBank/DDBJ whole genome shotgun (WGS) entry which is preliminary data.</text>
</comment>
<evidence type="ECO:0008006" key="19">
    <source>
        <dbReference type="Google" id="ProtNLM"/>
    </source>
</evidence>
<comment type="function">
    <text evidence="2">May be involved in the metabolism of insect hormones and in the breakdown of synthetic insecticides.</text>
</comment>
<dbReference type="InterPro" id="IPR050196">
    <property type="entry name" value="Cytochrome_P450_Monoox"/>
</dbReference>
<dbReference type="PANTHER" id="PTHR24291">
    <property type="entry name" value="CYTOCHROME P450 FAMILY 4"/>
    <property type="match status" value="1"/>
</dbReference>
<keyword evidence="7 14" id="KW-0479">Metal-binding</keyword>
<evidence type="ECO:0000256" key="12">
    <source>
        <dbReference type="ARBA" id="ARBA00023033"/>
    </source>
</evidence>
<sequence length="512" mass="59621">MDYLKKSSSISVSTIFKLSLILLCLLLVVVYFWKKRWLYYYSSILPGPFSLPFLGTVRVAFAGQKNIFPLFENLVKTCPLVWRVWIGNQLYVVTSRPNDIDKLLNNFLSKENILLYDFNEENLSSLFTSRVSVWKIHRKMINPSFNQQIINSFTGIFVKYANVLNEGFEQNCGKGSVDVLTMVWRCTLDTLFETLANVDPKLLRKGNDKFVCMILRYERLLTERFFNVIYHFTFFWKLSVLHKEVTQIVNDMFDHIKQLIDLHMKTKFSSIDSSSVIDAEVCNNNDNLKEKAFLNHLLTKELTAKEVLEETTFMFMAGSETTALTISSVLLVLSIYPEIQETIYEEQCSIFADIDKDATLDDINQMNYLERVIKETMRFLPPAPYLARDIEETTELNSHVYPAGSAALIPVWYVHKYPEFWPNPLKFDPDRFLPEEIEKRPRAAYLPFSYGYRNCIGLKYGMMSMKAILSTILRRFKIKPGKYKSIEEIEVEFHFVGKSKDGYKVAVEKRGN</sequence>
<dbReference type="SUPFAM" id="SSF48264">
    <property type="entry name" value="Cytochrome P450"/>
    <property type="match status" value="1"/>
</dbReference>
<keyword evidence="9" id="KW-0492">Microsome</keyword>
<protein>
    <recommendedName>
        <fullName evidence="19">Cytochrome P450</fullName>
    </recommendedName>
</protein>
<keyword evidence="12 15" id="KW-0503">Monooxygenase</keyword>
<gene>
    <name evidence="17" type="ORF">Zmor_011711</name>
</gene>
<keyword evidence="10 15" id="KW-0560">Oxidoreductase</keyword>
<feature type="binding site" description="axial binding residue" evidence="14">
    <location>
        <position position="455"/>
    </location>
    <ligand>
        <name>heme</name>
        <dbReference type="ChEBI" id="CHEBI:30413"/>
    </ligand>
    <ligandPart>
        <name>Fe</name>
        <dbReference type="ChEBI" id="CHEBI:18248"/>
    </ligandPart>
</feature>
<dbReference type="GO" id="GO:0016705">
    <property type="term" value="F:oxidoreductase activity, acting on paired donors, with incorporation or reduction of molecular oxygen"/>
    <property type="evidence" value="ECO:0007669"/>
    <property type="project" value="InterPro"/>
</dbReference>
<keyword evidence="16" id="KW-0812">Transmembrane</keyword>
<evidence type="ECO:0000256" key="1">
    <source>
        <dbReference type="ARBA" id="ARBA00001971"/>
    </source>
</evidence>
<dbReference type="GO" id="GO:0005789">
    <property type="term" value="C:endoplasmic reticulum membrane"/>
    <property type="evidence" value="ECO:0007669"/>
    <property type="project" value="UniProtKB-SubCell"/>
</dbReference>
<keyword evidence="13 16" id="KW-0472">Membrane</keyword>
<evidence type="ECO:0000256" key="14">
    <source>
        <dbReference type="PIRSR" id="PIRSR602401-1"/>
    </source>
</evidence>
<dbReference type="GO" id="GO:0020037">
    <property type="term" value="F:heme binding"/>
    <property type="evidence" value="ECO:0007669"/>
    <property type="project" value="InterPro"/>
</dbReference>
<keyword evidence="18" id="KW-1185">Reference proteome</keyword>
<organism evidence="17 18">
    <name type="scientific">Zophobas morio</name>
    <dbReference type="NCBI Taxonomy" id="2755281"/>
    <lineage>
        <taxon>Eukaryota</taxon>
        <taxon>Metazoa</taxon>
        <taxon>Ecdysozoa</taxon>
        <taxon>Arthropoda</taxon>
        <taxon>Hexapoda</taxon>
        <taxon>Insecta</taxon>
        <taxon>Pterygota</taxon>
        <taxon>Neoptera</taxon>
        <taxon>Endopterygota</taxon>
        <taxon>Coleoptera</taxon>
        <taxon>Polyphaga</taxon>
        <taxon>Cucujiformia</taxon>
        <taxon>Tenebrionidae</taxon>
        <taxon>Zophobas</taxon>
    </lineage>
</organism>
<dbReference type="Proteomes" id="UP001168821">
    <property type="component" value="Unassembled WGS sequence"/>
</dbReference>
<evidence type="ECO:0000256" key="4">
    <source>
        <dbReference type="ARBA" id="ARBA00004406"/>
    </source>
</evidence>
<comment type="cofactor">
    <cofactor evidence="1 14">
        <name>heme</name>
        <dbReference type="ChEBI" id="CHEBI:30413"/>
    </cofactor>
</comment>
<dbReference type="Pfam" id="PF00067">
    <property type="entry name" value="p450"/>
    <property type="match status" value="1"/>
</dbReference>
<evidence type="ECO:0000256" key="11">
    <source>
        <dbReference type="ARBA" id="ARBA00023004"/>
    </source>
</evidence>
<evidence type="ECO:0000256" key="8">
    <source>
        <dbReference type="ARBA" id="ARBA00022824"/>
    </source>
</evidence>
<dbReference type="PRINTS" id="PR00385">
    <property type="entry name" value="P450"/>
</dbReference>
<dbReference type="Gene3D" id="1.10.630.10">
    <property type="entry name" value="Cytochrome P450"/>
    <property type="match status" value="1"/>
</dbReference>
<evidence type="ECO:0000256" key="9">
    <source>
        <dbReference type="ARBA" id="ARBA00022848"/>
    </source>
</evidence>
<dbReference type="PANTHER" id="PTHR24291:SF189">
    <property type="entry name" value="CYTOCHROME P450 4C3-RELATED"/>
    <property type="match status" value="1"/>
</dbReference>
<name>A0AA38ITJ1_9CUCU</name>
<dbReference type="EMBL" id="JALNTZ010000003">
    <property type="protein sequence ID" value="KAJ3660056.1"/>
    <property type="molecule type" value="Genomic_DNA"/>
</dbReference>
<reference evidence="17" key="1">
    <citation type="journal article" date="2023" name="G3 (Bethesda)">
        <title>Whole genome assemblies of Zophobas morio and Tenebrio molitor.</title>
        <authorList>
            <person name="Kaur S."/>
            <person name="Stinson S.A."/>
            <person name="diCenzo G.C."/>
        </authorList>
    </citation>
    <scope>NUCLEOTIDE SEQUENCE</scope>
    <source>
        <strain evidence="17">QUZm001</strain>
    </source>
</reference>
<accession>A0AA38ITJ1</accession>
<dbReference type="GO" id="GO:0005506">
    <property type="term" value="F:iron ion binding"/>
    <property type="evidence" value="ECO:0007669"/>
    <property type="project" value="InterPro"/>
</dbReference>
<dbReference type="PROSITE" id="PS00086">
    <property type="entry name" value="CYTOCHROME_P450"/>
    <property type="match status" value="1"/>
</dbReference>
<evidence type="ECO:0000256" key="3">
    <source>
        <dbReference type="ARBA" id="ARBA00004174"/>
    </source>
</evidence>